<feature type="region of interest" description="Disordered" evidence="2">
    <location>
        <begin position="1"/>
        <end position="50"/>
    </location>
</feature>
<gene>
    <name evidence="4" type="ORF">NHX12_028698</name>
</gene>
<evidence type="ECO:0000256" key="1">
    <source>
        <dbReference type="ARBA" id="ARBA00009856"/>
    </source>
</evidence>
<keyword evidence="5" id="KW-1185">Reference proteome</keyword>
<feature type="domain" description="SRR1-like" evidence="3">
    <location>
        <begin position="106"/>
        <end position="261"/>
    </location>
</feature>
<organism evidence="4 5">
    <name type="scientific">Muraenolepis orangiensis</name>
    <name type="common">Patagonian moray cod</name>
    <dbReference type="NCBI Taxonomy" id="630683"/>
    <lineage>
        <taxon>Eukaryota</taxon>
        <taxon>Metazoa</taxon>
        <taxon>Chordata</taxon>
        <taxon>Craniata</taxon>
        <taxon>Vertebrata</taxon>
        <taxon>Euteleostomi</taxon>
        <taxon>Actinopterygii</taxon>
        <taxon>Neopterygii</taxon>
        <taxon>Teleostei</taxon>
        <taxon>Neoteleostei</taxon>
        <taxon>Acanthomorphata</taxon>
        <taxon>Zeiogadaria</taxon>
        <taxon>Gadariae</taxon>
        <taxon>Gadiformes</taxon>
        <taxon>Muraenolepidoidei</taxon>
        <taxon>Muraenolepididae</taxon>
        <taxon>Muraenolepis</taxon>
    </lineage>
</organism>
<dbReference type="Pfam" id="PF07985">
    <property type="entry name" value="SRR1"/>
    <property type="match status" value="1"/>
</dbReference>
<evidence type="ECO:0000313" key="5">
    <source>
        <dbReference type="Proteomes" id="UP001148018"/>
    </source>
</evidence>
<comment type="caution">
    <text evidence="4">The sequence shown here is derived from an EMBL/GenBank/DDBJ whole genome shotgun (WGS) entry which is preliminary data.</text>
</comment>
<reference evidence="4" key="1">
    <citation type="submission" date="2022-07" db="EMBL/GenBank/DDBJ databases">
        <title>Chromosome-level genome of Muraenolepis orangiensis.</title>
        <authorList>
            <person name="Kim J."/>
        </authorList>
    </citation>
    <scope>NUCLEOTIDE SEQUENCE</scope>
    <source>
        <strain evidence="4">KU_S4_2022</strain>
        <tissue evidence="4">Muscle</tissue>
    </source>
</reference>
<dbReference type="InterPro" id="IPR012942">
    <property type="entry name" value="SRR1-like"/>
</dbReference>
<feature type="compositionally biased region" description="Low complexity" evidence="2">
    <location>
        <begin position="75"/>
        <end position="84"/>
    </location>
</feature>
<proteinExistence type="inferred from homology"/>
<dbReference type="EMBL" id="JANIIK010000044">
    <property type="protein sequence ID" value="KAJ3603957.1"/>
    <property type="molecule type" value="Genomic_DNA"/>
</dbReference>
<dbReference type="AlphaFoldDB" id="A0A9Q0IKJ0"/>
<feature type="compositionally biased region" description="Basic and acidic residues" evidence="2">
    <location>
        <begin position="1"/>
        <end position="10"/>
    </location>
</feature>
<accession>A0A9Q0IKJ0</accession>
<name>A0A9Q0IKJ0_9TELE</name>
<dbReference type="PANTHER" id="PTHR28626:SF3">
    <property type="entry name" value="SRR1-LIKE PROTEIN"/>
    <property type="match status" value="1"/>
</dbReference>
<dbReference type="InterPro" id="IPR040044">
    <property type="entry name" value="SRR1L"/>
</dbReference>
<dbReference type="OrthoDB" id="551431at2759"/>
<dbReference type="GO" id="GO:0005634">
    <property type="term" value="C:nucleus"/>
    <property type="evidence" value="ECO:0007669"/>
    <property type="project" value="TreeGrafter"/>
</dbReference>
<dbReference type="PANTHER" id="PTHR28626">
    <property type="entry name" value="SRR1-LIKE PROTEIN"/>
    <property type="match status" value="1"/>
</dbReference>
<sequence length="297" mass="33160">MSEKTDEWQVARRRKKRPERRPERSPARGHGGGPHGGGPQEVDSKKTLRRIEETMSELRCGDVWLDWSKVLSASSATASTPSPADGAPESPVGRQERSSTGARPPGPDCVCYGLGSFSSCVSARYQLAMLLLLLETLQVTPGRCSVFDPVFSEGELDVLRQLDLTVLTENEEGKRLVKRPTIFYLMHCGKALYNNLLWRNWKRETLPLLTIIGNSFSGIQTIGRELQRDYGYIDQAVAVCEERRLPCPPRLLDVFNDTAVITFPDSDLGKLPQCTWADPAEPRYEACPDLEIILRDG</sequence>
<evidence type="ECO:0000313" key="4">
    <source>
        <dbReference type="EMBL" id="KAJ3603957.1"/>
    </source>
</evidence>
<comment type="similarity">
    <text evidence="1">Belongs to the SRR1 family.</text>
</comment>
<feature type="region of interest" description="Disordered" evidence="2">
    <location>
        <begin position="75"/>
        <end position="105"/>
    </location>
</feature>
<evidence type="ECO:0000256" key="2">
    <source>
        <dbReference type="SAM" id="MobiDB-lite"/>
    </source>
</evidence>
<dbReference type="GO" id="GO:0005737">
    <property type="term" value="C:cytoplasm"/>
    <property type="evidence" value="ECO:0007669"/>
    <property type="project" value="TreeGrafter"/>
</dbReference>
<dbReference type="Proteomes" id="UP001148018">
    <property type="component" value="Unassembled WGS sequence"/>
</dbReference>
<protein>
    <recommendedName>
        <fullName evidence="3">SRR1-like domain-containing protein</fullName>
    </recommendedName>
</protein>
<evidence type="ECO:0000259" key="3">
    <source>
        <dbReference type="Pfam" id="PF07985"/>
    </source>
</evidence>
<feature type="compositionally biased region" description="Gly residues" evidence="2">
    <location>
        <begin position="29"/>
        <end position="39"/>
    </location>
</feature>